<gene>
    <name evidence="2" type="ORF">NWE73_17415</name>
</gene>
<accession>A0ABT6DQ35</accession>
<evidence type="ECO:0000256" key="1">
    <source>
        <dbReference type="SAM" id="SignalP"/>
    </source>
</evidence>
<reference evidence="2" key="1">
    <citation type="submission" date="2022-08" db="EMBL/GenBank/DDBJ databases">
        <title>Novel Bdellovibrio Species Isolated from Svalbard: Designation Bdellovibrio svalbardensis.</title>
        <authorList>
            <person name="Mitchell R.J."/>
            <person name="Choi S.Y."/>
        </authorList>
    </citation>
    <scope>NUCLEOTIDE SEQUENCE</scope>
    <source>
        <strain evidence="2">PAP01</strain>
    </source>
</reference>
<organism evidence="2 3">
    <name type="scientific">Bdellovibrio svalbardensis</name>
    <dbReference type="NCBI Taxonomy" id="2972972"/>
    <lineage>
        <taxon>Bacteria</taxon>
        <taxon>Pseudomonadati</taxon>
        <taxon>Bdellovibrionota</taxon>
        <taxon>Bdellovibrionia</taxon>
        <taxon>Bdellovibrionales</taxon>
        <taxon>Pseudobdellovibrionaceae</taxon>
        <taxon>Bdellovibrio</taxon>
    </lineage>
</organism>
<feature type="chain" id="PRO_5045801012" evidence="1">
    <location>
        <begin position="22"/>
        <end position="256"/>
    </location>
</feature>
<dbReference type="Proteomes" id="UP001152321">
    <property type="component" value="Unassembled WGS sequence"/>
</dbReference>
<comment type="caution">
    <text evidence="2">The sequence shown here is derived from an EMBL/GenBank/DDBJ whole genome shotgun (WGS) entry which is preliminary data.</text>
</comment>
<evidence type="ECO:0000313" key="3">
    <source>
        <dbReference type="Proteomes" id="UP001152321"/>
    </source>
</evidence>
<sequence>MKTLVKTSFLGLMLVGSLAKSATHREAAAICESMSFSSSKKVCLAYIITVKEAYFDNGAIGICKNMSFDSGKNECVRNITSKAYESYEISAIDGMSFDSEKNQALSAGGELVSMNPNPGYPAPLPPPPPPQYPDYSNSGDYINGQTAAWKNAGVFTVSKGLIESYEINLDGTRGVTEVRLAAKNAAVRITKAYAITASGQYLELPSLQGDVGAQGVKSVRLDSRYAIRLQRLVIEATSPQLIGSRGQLEVVVGTTR</sequence>
<keyword evidence="1" id="KW-0732">Signal</keyword>
<feature type="signal peptide" evidence="1">
    <location>
        <begin position="1"/>
        <end position="21"/>
    </location>
</feature>
<evidence type="ECO:0000313" key="2">
    <source>
        <dbReference type="EMBL" id="MDG0818165.1"/>
    </source>
</evidence>
<dbReference type="EMBL" id="JANRMI010000006">
    <property type="protein sequence ID" value="MDG0818165.1"/>
    <property type="molecule type" value="Genomic_DNA"/>
</dbReference>
<name>A0ABT6DQ35_9BACT</name>
<keyword evidence="3" id="KW-1185">Reference proteome</keyword>
<proteinExistence type="predicted"/>
<protein>
    <submittedName>
        <fullName evidence="2">Uncharacterized protein</fullName>
    </submittedName>
</protein>
<dbReference type="RefSeq" id="WP_277579641.1">
    <property type="nucleotide sequence ID" value="NZ_JANRMI010000006.1"/>
</dbReference>